<dbReference type="EMBL" id="JACVVK020000447">
    <property type="protein sequence ID" value="KAK7474109.1"/>
    <property type="molecule type" value="Genomic_DNA"/>
</dbReference>
<dbReference type="Proteomes" id="UP001519460">
    <property type="component" value="Unassembled WGS sequence"/>
</dbReference>
<feature type="non-terminal residue" evidence="2">
    <location>
        <position position="64"/>
    </location>
</feature>
<comment type="caution">
    <text evidence="2">The sequence shown here is derived from an EMBL/GenBank/DDBJ whole genome shotgun (WGS) entry which is preliminary data.</text>
</comment>
<evidence type="ECO:0000256" key="1">
    <source>
        <dbReference type="SAM" id="SignalP"/>
    </source>
</evidence>
<feature type="signal peptide" evidence="1">
    <location>
        <begin position="1"/>
        <end position="25"/>
    </location>
</feature>
<gene>
    <name evidence="2" type="ORF">BaRGS_00034638</name>
</gene>
<name>A0ABD0JGR4_9CAEN</name>
<keyword evidence="1" id="KW-0732">Signal</keyword>
<proteinExistence type="predicted"/>
<organism evidence="2 3">
    <name type="scientific">Batillaria attramentaria</name>
    <dbReference type="NCBI Taxonomy" id="370345"/>
    <lineage>
        <taxon>Eukaryota</taxon>
        <taxon>Metazoa</taxon>
        <taxon>Spiralia</taxon>
        <taxon>Lophotrochozoa</taxon>
        <taxon>Mollusca</taxon>
        <taxon>Gastropoda</taxon>
        <taxon>Caenogastropoda</taxon>
        <taxon>Sorbeoconcha</taxon>
        <taxon>Cerithioidea</taxon>
        <taxon>Batillariidae</taxon>
        <taxon>Batillaria</taxon>
    </lineage>
</organism>
<evidence type="ECO:0000313" key="2">
    <source>
        <dbReference type="EMBL" id="KAK7474109.1"/>
    </source>
</evidence>
<accession>A0ABD0JGR4</accession>
<evidence type="ECO:0000313" key="3">
    <source>
        <dbReference type="Proteomes" id="UP001519460"/>
    </source>
</evidence>
<keyword evidence="3" id="KW-1185">Reference proteome</keyword>
<protein>
    <submittedName>
        <fullName evidence="2">Uncharacterized protein</fullName>
    </submittedName>
</protein>
<feature type="chain" id="PRO_5044797227" evidence="1">
    <location>
        <begin position="26"/>
        <end position="64"/>
    </location>
</feature>
<reference evidence="2 3" key="1">
    <citation type="journal article" date="2023" name="Sci. Data">
        <title>Genome assembly of the Korean intertidal mud-creeper Batillaria attramentaria.</title>
        <authorList>
            <person name="Patra A.K."/>
            <person name="Ho P.T."/>
            <person name="Jun S."/>
            <person name="Lee S.J."/>
            <person name="Kim Y."/>
            <person name="Won Y.J."/>
        </authorList>
    </citation>
    <scope>NUCLEOTIDE SEQUENCE [LARGE SCALE GENOMIC DNA]</scope>
    <source>
        <strain evidence="2">Wonlab-2016</strain>
    </source>
</reference>
<sequence>MVVGDVFKLTLTLAVLLDLTTWGTAQTDFKLRRVTKQSTEDGTTTTLTVHYDGSTKPDVFFLEF</sequence>
<dbReference type="AlphaFoldDB" id="A0ABD0JGR4"/>